<dbReference type="OrthoDB" id="9803760at2"/>
<dbReference type="AlphaFoldDB" id="A0A1W6YGE8"/>
<evidence type="ECO:0000256" key="12">
    <source>
        <dbReference type="ARBA" id="ARBA00039754"/>
    </source>
</evidence>
<protein>
    <recommendedName>
        <fullName evidence="12">UDP-N-acetylglucosamine 1-carboxyvinyltransferase</fullName>
        <ecNumber evidence="11">2.5.1.7</ecNumber>
    </recommendedName>
    <alternativeName>
        <fullName evidence="13">Enoylpyruvate transferase</fullName>
    </alternativeName>
    <alternativeName>
        <fullName evidence="14">UDP-N-acetylglucosamine enolpyruvyl transferase</fullName>
    </alternativeName>
</protein>
<evidence type="ECO:0000256" key="10">
    <source>
        <dbReference type="ARBA" id="ARBA00038367"/>
    </source>
</evidence>
<dbReference type="InterPro" id="IPR001986">
    <property type="entry name" value="Enolpyruvate_Tfrase_dom"/>
</dbReference>
<comment type="catalytic activity">
    <reaction evidence="15">
        <text>phosphoenolpyruvate + UDP-N-acetyl-alpha-D-glucosamine = UDP-N-acetyl-3-O-(1-carboxyvinyl)-alpha-D-glucosamine + phosphate</text>
        <dbReference type="Rhea" id="RHEA:18681"/>
        <dbReference type="ChEBI" id="CHEBI:43474"/>
        <dbReference type="ChEBI" id="CHEBI:57705"/>
        <dbReference type="ChEBI" id="CHEBI:58702"/>
        <dbReference type="ChEBI" id="CHEBI:68483"/>
        <dbReference type="EC" id="2.5.1.7"/>
    </reaction>
</comment>
<dbReference type="GO" id="GO:0005737">
    <property type="term" value="C:cytoplasm"/>
    <property type="evidence" value="ECO:0007669"/>
    <property type="project" value="UniProtKB-SubCell"/>
</dbReference>
<evidence type="ECO:0000256" key="3">
    <source>
        <dbReference type="ARBA" id="ARBA00022490"/>
    </source>
</evidence>
<evidence type="ECO:0000256" key="5">
    <source>
        <dbReference type="ARBA" id="ARBA00022679"/>
    </source>
</evidence>
<evidence type="ECO:0000313" key="18">
    <source>
        <dbReference type="Proteomes" id="UP000194151"/>
    </source>
</evidence>
<dbReference type="Proteomes" id="UP000194151">
    <property type="component" value="Chromosome"/>
</dbReference>
<sequence length="436" mass="47269">MSNLIVNGGLPLRGKIVPSANKNAVLPILCATLLTDQPLRLVGVPEITDVKKLLDIFRTLGSDVAMDFTTGILDLHHRATSFDPAVHRLPEEMRSSIMLVPPLLARFGVARLENDVKGCTLGVREIDPHVEVLERFGASVSRTADSLIVRTGLSGGGMTANHHWLDYASVTTTENFVLCAVSARGTSTLVNAASEPHVQEFCRFLAMLGASIDGIGTSRLSVEGGHKLAGGEFRFSEDFHEIATFLALGAITGGDIAVRNTAPEQFPLIDRTFAKFGVEVSHRDGWSHALRDGPLRVRKPFTQNILTKVEAAPWPYLPVDLLPIFIALGVQAEGSAMFWNKVYDGAMGWSVELSKFGAHVFLSDPHRLITFGGLRLSPAKVESPYIIRVAIALLMVAASIEGRSEITNALPIRRAHPNFVENLRSVGANVDWTSGE</sequence>
<evidence type="ECO:0000256" key="4">
    <source>
        <dbReference type="ARBA" id="ARBA00022618"/>
    </source>
</evidence>
<dbReference type="PANTHER" id="PTHR43783">
    <property type="entry name" value="UDP-N-ACETYLGLUCOSAMINE 1-CARBOXYVINYLTRANSFERASE"/>
    <property type="match status" value="1"/>
</dbReference>
<evidence type="ECO:0000256" key="2">
    <source>
        <dbReference type="ARBA" id="ARBA00004752"/>
    </source>
</evidence>
<evidence type="ECO:0000313" key="17">
    <source>
        <dbReference type="EMBL" id="ARP80110.1"/>
    </source>
</evidence>
<keyword evidence="6" id="KW-0133">Cell shape</keyword>
<evidence type="ECO:0000256" key="11">
    <source>
        <dbReference type="ARBA" id="ARBA00039108"/>
    </source>
</evidence>
<keyword evidence="8" id="KW-0131">Cell cycle</keyword>
<proteinExistence type="inferred from homology"/>
<dbReference type="GO" id="GO:0051301">
    <property type="term" value="P:cell division"/>
    <property type="evidence" value="ECO:0007669"/>
    <property type="project" value="UniProtKB-KW"/>
</dbReference>
<keyword evidence="5 17" id="KW-0808">Transferase</keyword>
<evidence type="ECO:0000256" key="15">
    <source>
        <dbReference type="ARBA" id="ARBA00047527"/>
    </source>
</evidence>
<comment type="subcellular location">
    <subcellularLocation>
        <location evidence="1">Cytoplasm</location>
    </subcellularLocation>
</comment>
<organism evidence="17 18">
    <name type="scientific">Bordetella genomosp. 8</name>
    <dbReference type="NCBI Taxonomy" id="1416806"/>
    <lineage>
        <taxon>Bacteria</taxon>
        <taxon>Pseudomonadati</taxon>
        <taxon>Pseudomonadota</taxon>
        <taxon>Betaproteobacteria</taxon>
        <taxon>Burkholderiales</taxon>
        <taxon>Alcaligenaceae</taxon>
        <taxon>Bordetella</taxon>
    </lineage>
</organism>
<dbReference type="GO" id="GO:0008760">
    <property type="term" value="F:UDP-N-acetylglucosamine 1-carboxyvinyltransferase activity"/>
    <property type="evidence" value="ECO:0007669"/>
    <property type="project" value="UniProtKB-EC"/>
</dbReference>
<comment type="pathway">
    <text evidence="2">Cell wall biogenesis; peptidoglycan biosynthesis.</text>
</comment>
<dbReference type="InterPro" id="IPR036968">
    <property type="entry name" value="Enolpyruvate_Tfrase_sf"/>
</dbReference>
<dbReference type="GO" id="GO:0009252">
    <property type="term" value="P:peptidoglycan biosynthetic process"/>
    <property type="evidence" value="ECO:0007669"/>
    <property type="project" value="UniProtKB-KW"/>
</dbReference>
<keyword evidence="3" id="KW-0963">Cytoplasm</keyword>
<keyword evidence="7" id="KW-0573">Peptidoglycan synthesis</keyword>
<evidence type="ECO:0000256" key="13">
    <source>
        <dbReference type="ARBA" id="ARBA00042443"/>
    </source>
</evidence>
<reference evidence="17 18" key="1">
    <citation type="submission" date="2017-05" db="EMBL/GenBank/DDBJ databases">
        <title>Complete and WGS of Bordetella genogroups.</title>
        <authorList>
            <person name="Spilker T."/>
            <person name="LiPuma J."/>
        </authorList>
    </citation>
    <scope>NUCLEOTIDE SEQUENCE [LARGE SCALE GENOMIC DNA]</scope>
    <source>
        <strain evidence="17 18">AU19157</strain>
    </source>
</reference>
<dbReference type="InterPro" id="IPR013792">
    <property type="entry name" value="RNA3'P_cycl/enolpyr_Trfase_a/b"/>
</dbReference>
<dbReference type="SUPFAM" id="SSF55205">
    <property type="entry name" value="EPT/RTPC-like"/>
    <property type="match status" value="1"/>
</dbReference>
<dbReference type="RefSeq" id="WP_086063341.1">
    <property type="nucleotide sequence ID" value="NZ_CP021108.1"/>
</dbReference>
<dbReference type="Pfam" id="PF00275">
    <property type="entry name" value="EPSP_synthase"/>
    <property type="match status" value="1"/>
</dbReference>
<dbReference type="Gene3D" id="3.65.10.10">
    <property type="entry name" value="Enolpyruvate transferase domain"/>
    <property type="match status" value="2"/>
</dbReference>
<dbReference type="STRING" id="1416806.CAL12_04230"/>
<dbReference type="KEGG" id="bgv:CAL12_04230"/>
<keyword evidence="18" id="KW-1185">Reference proteome</keyword>
<dbReference type="EMBL" id="CP021108">
    <property type="protein sequence ID" value="ARP80110.1"/>
    <property type="molecule type" value="Genomic_DNA"/>
</dbReference>
<dbReference type="PANTHER" id="PTHR43783:SF1">
    <property type="entry name" value="UDP-N-ACETYLGLUCOSAMINE 1-CARBOXYVINYLTRANSFERASE"/>
    <property type="match status" value="1"/>
</dbReference>
<evidence type="ECO:0000256" key="9">
    <source>
        <dbReference type="ARBA" id="ARBA00023316"/>
    </source>
</evidence>
<name>A0A1W6YGE8_9BORD</name>
<dbReference type="GO" id="GO:0008360">
    <property type="term" value="P:regulation of cell shape"/>
    <property type="evidence" value="ECO:0007669"/>
    <property type="project" value="UniProtKB-KW"/>
</dbReference>
<dbReference type="InterPro" id="IPR050068">
    <property type="entry name" value="MurA_subfamily"/>
</dbReference>
<evidence type="ECO:0000256" key="1">
    <source>
        <dbReference type="ARBA" id="ARBA00004496"/>
    </source>
</evidence>
<dbReference type="NCBIfam" id="NF006873">
    <property type="entry name" value="PRK09369.1"/>
    <property type="match status" value="1"/>
</dbReference>
<comment type="similarity">
    <text evidence="10">Belongs to the EPSP synthase family. MurA subfamily.</text>
</comment>
<dbReference type="GO" id="GO:0071555">
    <property type="term" value="P:cell wall organization"/>
    <property type="evidence" value="ECO:0007669"/>
    <property type="project" value="UniProtKB-KW"/>
</dbReference>
<evidence type="ECO:0000259" key="16">
    <source>
        <dbReference type="Pfam" id="PF00275"/>
    </source>
</evidence>
<gene>
    <name evidence="17" type="ORF">CAL12_04230</name>
</gene>
<evidence type="ECO:0000256" key="6">
    <source>
        <dbReference type="ARBA" id="ARBA00022960"/>
    </source>
</evidence>
<keyword evidence="9" id="KW-0961">Cell wall biogenesis/degradation</keyword>
<accession>A0A1W6YGE8</accession>
<evidence type="ECO:0000256" key="8">
    <source>
        <dbReference type="ARBA" id="ARBA00023306"/>
    </source>
</evidence>
<keyword evidence="4" id="KW-0132">Cell division</keyword>
<feature type="domain" description="Enolpyruvate transferase" evidence="16">
    <location>
        <begin position="8"/>
        <end position="423"/>
    </location>
</feature>
<evidence type="ECO:0000256" key="14">
    <source>
        <dbReference type="ARBA" id="ARBA00042842"/>
    </source>
</evidence>
<dbReference type="EC" id="2.5.1.7" evidence="11"/>
<evidence type="ECO:0000256" key="7">
    <source>
        <dbReference type="ARBA" id="ARBA00022984"/>
    </source>
</evidence>